<evidence type="ECO:0000313" key="1">
    <source>
        <dbReference type="EMBL" id="DAZ99496.1"/>
    </source>
</evidence>
<protein>
    <submittedName>
        <fullName evidence="1">Uncharacterized protein</fullName>
    </submittedName>
</protein>
<dbReference type="AlphaFoldDB" id="A0AAV2YYN4"/>
<keyword evidence="2" id="KW-1185">Reference proteome</keyword>
<organism evidence="1 2">
    <name type="scientific">Lagenidium giganteum</name>
    <dbReference type="NCBI Taxonomy" id="4803"/>
    <lineage>
        <taxon>Eukaryota</taxon>
        <taxon>Sar</taxon>
        <taxon>Stramenopiles</taxon>
        <taxon>Oomycota</taxon>
        <taxon>Peronosporomycetes</taxon>
        <taxon>Pythiales</taxon>
        <taxon>Pythiaceae</taxon>
    </lineage>
</organism>
<evidence type="ECO:0000313" key="2">
    <source>
        <dbReference type="Proteomes" id="UP001146120"/>
    </source>
</evidence>
<gene>
    <name evidence="1" type="ORF">N0F65_001681</name>
</gene>
<dbReference type="EMBL" id="DAKRPA010000082">
    <property type="protein sequence ID" value="DAZ99496.1"/>
    <property type="molecule type" value="Genomic_DNA"/>
</dbReference>
<reference evidence="1" key="2">
    <citation type="journal article" date="2023" name="Microbiol Resour">
        <title>Decontamination and Annotation of the Draft Genome Sequence of the Oomycete Lagenidium giganteum ARSEF 373.</title>
        <authorList>
            <person name="Morgan W.R."/>
            <person name="Tartar A."/>
        </authorList>
    </citation>
    <scope>NUCLEOTIDE SEQUENCE</scope>
    <source>
        <strain evidence="1">ARSEF 373</strain>
    </source>
</reference>
<comment type="caution">
    <text evidence="1">The sequence shown here is derived from an EMBL/GenBank/DDBJ whole genome shotgun (WGS) entry which is preliminary data.</text>
</comment>
<accession>A0AAV2YYN4</accession>
<proteinExistence type="predicted"/>
<dbReference type="Proteomes" id="UP001146120">
    <property type="component" value="Unassembled WGS sequence"/>
</dbReference>
<reference evidence="1" key="1">
    <citation type="submission" date="2022-11" db="EMBL/GenBank/DDBJ databases">
        <authorList>
            <person name="Morgan W.R."/>
            <person name="Tartar A."/>
        </authorList>
    </citation>
    <scope>NUCLEOTIDE SEQUENCE</scope>
    <source>
        <strain evidence="1">ARSEF 373</strain>
    </source>
</reference>
<sequence length="91" mass="10612">MVMTFPQPMHVPVLPPRLRSWNQASLITWFKERHRYEEQMRARCRVTGEAYASVAAPVKDSMDPARCSTWLALFRRSQASRSPMQELCAMQ</sequence>
<name>A0AAV2YYN4_9STRA</name>